<reference evidence="4" key="1">
    <citation type="submission" date="2017-02" db="UniProtKB">
        <authorList>
            <consortium name="WormBaseParasite"/>
        </authorList>
    </citation>
    <scope>IDENTIFICATION</scope>
</reference>
<dbReference type="Proteomes" id="UP000278627">
    <property type="component" value="Unassembled WGS sequence"/>
</dbReference>
<dbReference type="EMBL" id="UZAD01013129">
    <property type="protein sequence ID" value="VDN89057.1"/>
    <property type="molecule type" value="Genomic_DNA"/>
</dbReference>
<dbReference type="AlphaFoldDB" id="A0A0N4TI64"/>
<keyword evidence="1" id="KW-0732">Signal</keyword>
<name>A0A0N4TI64_BRUPA</name>
<dbReference type="WBParaSite" id="BPAG_0000790901-mRNA-1">
    <property type="protein sequence ID" value="BPAG_0000790901-mRNA-1"/>
    <property type="gene ID" value="BPAG_0000790901"/>
</dbReference>
<keyword evidence="3" id="KW-1185">Reference proteome</keyword>
<proteinExistence type="predicted"/>
<accession>A0A0N4TI64</accession>
<feature type="signal peptide" evidence="1">
    <location>
        <begin position="1"/>
        <end position="25"/>
    </location>
</feature>
<sequence>MESCNNWNIVGIFLNIVVRRLFVFASSHNYNHNSHNGPLNDHWLSVILNYSPSLKKIIICKLINSKVTDLNKPIVELVANCI</sequence>
<protein>
    <submittedName>
        <fullName evidence="2 4">Uncharacterized protein</fullName>
    </submittedName>
</protein>
<organism evidence="4">
    <name type="scientific">Brugia pahangi</name>
    <name type="common">Filarial nematode worm</name>
    <dbReference type="NCBI Taxonomy" id="6280"/>
    <lineage>
        <taxon>Eukaryota</taxon>
        <taxon>Metazoa</taxon>
        <taxon>Ecdysozoa</taxon>
        <taxon>Nematoda</taxon>
        <taxon>Chromadorea</taxon>
        <taxon>Rhabditida</taxon>
        <taxon>Spirurina</taxon>
        <taxon>Spiruromorpha</taxon>
        <taxon>Filarioidea</taxon>
        <taxon>Onchocercidae</taxon>
        <taxon>Brugia</taxon>
    </lineage>
</organism>
<gene>
    <name evidence="2" type="ORF">BPAG_LOCUS7871</name>
</gene>
<reference evidence="2 3" key="2">
    <citation type="submission" date="2018-11" db="EMBL/GenBank/DDBJ databases">
        <authorList>
            <consortium name="Pathogen Informatics"/>
        </authorList>
    </citation>
    <scope>NUCLEOTIDE SEQUENCE [LARGE SCALE GENOMIC DNA]</scope>
</reference>
<evidence type="ECO:0000313" key="2">
    <source>
        <dbReference type="EMBL" id="VDN89057.1"/>
    </source>
</evidence>
<evidence type="ECO:0000256" key="1">
    <source>
        <dbReference type="SAM" id="SignalP"/>
    </source>
</evidence>
<feature type="chain" id="PRO_5044054362" evidence="1">
    <location>
        <begin position="26"/>
        <end position="82"/>
    </location>
</feature>
<evidence type="ECO:0000313" key="4">
    <source>
        <dbReference type="WBParaSite" id="BPAG_0000790901-mRNA-1"/>
    </source>
</evidence>
<evidence type="ECO:0000313" key="3">
    <source>
        <dbReference type="Proteomes" id="UP000278627"/>
    </source>
</evidence>